<accession>A8FHT6</accession>
<reference evidence="1 2" key="1">
    <citation type="journal article" date="2007" name="PLoS ONE">
        <title>Paradoxical DNA repair and peroxide resistance gene conservation in Bacillus pumilus SAFR-032.</title>
        <authorList>
            <person name="Gioia J."/>
            <person name="Yerrapragada S."/>
            <person name="Qin X."/>
            <person name="Jiang H."/>
            <person name="Igboeli O.C."/>
            <person name="Muzny D."/>
            <person name="Dugan-Rocha S."/>
            <person name="Ding Y."/>
            <person name="Hawes A."/>
            <person name="Liu W."/>
            <person name="Perez L."/>
            <person name="Kovar C."/>
            <person name="Dinh H."/>
            <person name="Lee S."/>
            <person name="Nazareth L."/>
            <person name="Blyth P."/>
            <person name="Holder M."/>
            <person name="Buhay C."/>
            <person name="Tirumalai M.R."/>
            <person name="Liu Y."/>
            <person name="Dasgupta I."/>
            <person name="Bokhetache L."/>
            <person name="Fujita M."/>
            <person name="Karouia F."/>
            <person name="Eswara Moorthy P."/>
            <person name="Siefert J."/>
            <person name="Uzman A."/>
            <person name="Buzumbo P."/>
            <person name="Verma A."/>
            <person name="Zwiya H."/>
            <person name="McWilliams B.D."/>
            <person name="Olowu A."/>
            <person name="Clinkenbeard K.D."/>
            <person name="Newcombe D."/>
            <person name="Golebiewski L."/>
            <person name="Petrosino J.F."/>
            <person name="Nicholson W.L."/>
            <person name="Fox G.E."/>
            <person name="Venkateswaran K."/>
            <person name="Highlander S.K."/>
            <person name="Weinstock G.M."/>
        </authorList>
    </citation>
    <scope>NUCLEOTIDE SEQUENCE [LARGE SCALE GENOMIC DNA]</scope>
    <source>
        <strain evidence="1 2">SAFR-032</strain>
    </source>
</reference>
<dbReference type="EMBL" id="CP000813">
    <property type="protein sequence ID" value="ABV63803.1"/>
    <property type="molecule type" value="Genomic_DNA"/>
</dbReference>
<evidence type="ECO:0000313" key="2">
    <source>
        <dbReference type="Proteomes" id="UP000001355"/>
    </source>
</evidence>
<sequence>MRPKGDVFKLCLRILVSAAFFLFSFSAHRISLTKMFHTERKVFARGLFGIEERV</sequence>
<organism evidence="1 2">
    <name type="scientific">Bacillus pumilus (strain SAFR-032)</name>
    <dbReference type="NCBI Taxonomy" id="315750"/>
    <lineage>
        <taxon>Bacteria</taxon>
        <taxon>Bacillati</taxon>
        <taxon>Bacillota</taxon>
        <taxon>Bacilli</taxon>
        <taxon>Bacillales</taxon>
        <taxon>Bacillaceae</taxon>
        <taxon>Bacillus</taxon>
    </lineage>
</organism>
<name>A8FHT6_BACP2</name>
<evidence type="ECO:0000313" key="1">
    <source>
        <dbReference type="EMBL" id="ABV63803.1"/>
    </source>
</evidence>
<dbReference type="STRING" id="315750.BPUM_3149"/>
<reference evidence="1 2" key="2">
    <citation type="journal article" date="2013" name="Extremophiles">
        <title>An ICEBs1-like element may be associated with the extreme radiation and desiccation resistance of Bacillus pumilus SAFR-032 spores.</title>
        <authorList>
            <person name="Tirumalai M.R."/>
            <person name="Fox G.E."/>
        </authorList>
    </citation>
    <scope>NUCLEOTIDE SEQUENCE [LARGE SCALE GENOMIC DNA]</scope>
    <source>
        <strain evidence="1 2">SAFR-032</strain>
    </source>
</reference>
<proteinExistence type="predicted"/>
<keyword evidence="2" id="KW-1185">Reference proteome</keyword>
<gene>
    <name evidence="1" type="ordered locus">BPUM_3149</name>
</gene>
<dbReference type="AlphaFoldDB" id="A8FHT6"/>
<reference evidence="1 2" key="3">
    <citation type="journal article" date="2013" name="PLoS ONE">
        <title>Candidate genes that may be responsible for the unusual resistances exhibited by Bacillus pumilus SAFR-032 spores.</title>
        <authorList>
            <person name="Tirumalai M.R."/>
            <person name="Rastogi R."/>
            <person name="Zamani N."/>
            <person name="O'Bryant Williams E."/>
            <person name="Allen S."/>
            <person name="Diouf F."/>
            <person name="Kwende S."/>
            <person name="Weinstock G.M."/>
            <person name="Venkateswaran K.J."/>
            <person name="Fox G.E."/>
        </authorList>
    </citation>
    <scope>NUCLEOTIDE SEQUENCE [LARGE SCALE GENOMIC DNA]</scope>
    <source>
        <strain evidence="1 2">SAFR-032</strain>
    </source>
</reference>
<protein>
    <submittedName>
        <fullName evidence="1">Uncharacterized protein</fullName>
    </submittedName>
</protein>
<dbReference type="KEGG" id="bpu:BPUM_3149"/>
<dbReference type="Proteomes" id="UP000001355">
    <property type="component" value="Chromosome"/>
</dbReference>
<dbReference type="HOGENOM" id="CLU_3040530_0_0_9"/>